<evidence type="ECO:0000313" key="1">
    <source>
        <dbReference type="EMBL" id="MBL3690823.1"/>
    </source>
</evidence>
<sequence>MGALVPGENWIRAAGRGQSPLDDVRTRILRTGEEHVETVGLSLGVPAKIVEQLVATAGATPKQFAQIWSSPEAYLAELFCELANHAQIDRADSETLLTTWQYLGMRSGDLRSAEGRRAVLVDVIRTAAEYNFDVVTASSKWRTYAALSTTILSWPEGEARTRVIDALRASELAFVETMESFYRNVLPTVGYRLRPLLRGDYQPFVVAAASVIEGLGIVRATVPALVEAHFETLGVEEAAAEHAAGVESWSVAALAFMGVVDAFIEPDPAFNADEAIARLNGGVDVTPAGE</sequence>
<dbReference type="EMBL" id="QYAD01000005">
    <property type="protein sequence ID" value="MBL3690823.1"/>
    <property type="molecule type" value="Genomic_DNA"/>
</dbReference>
<organism evidence="1 2">
    <name type="scientific">Leucobacter chromiireducens subsp. chromiireducens</name>
    <dbReference type="NCBI Taxonomy" id="660067"/>
    <lineage>
        <taxon>Bacteria</taxon>
        <taxon>Bacillati</taxon>
        <taxon>Actinomycetota</taxon>
        <taxon>Actinomycetes</taxon>
        <taxon>Micrococcales</taxon>
        <taxon>Microbacteriaceae</taxon>
        <taxon>Leucobacter</taxon>
    </lineage>
</organism>
<accession>A0ABS1SRP1</accession>
<reference evidence="1 2" key="1">
    <citation type="submission" date="2018-09" db="EMBL/GenBank/DDBJ databases">
        <title>Comparative genomics of Leucobacter spp.</title>
        <authorList>
            <person name="Reis A.C."/>
            <person name="Kolvenbach B.A."/>
            <person name="Corvini P.F.X."/>
            <person name="Nunes O.C."/>
        </authorList>
    </citation>
    <scope>NUCLEOTIDE SEQUENCE [LARGE SCALE GENOMIC DNA]</scope>
    <source>
        <strain evidence="1 2">L-1</strain>
    </source>
</reference>
<keyword evidence="2" id="KW-1185">Reference proteome</keyword>
<proteinExistence type="predicted"/>
<name>A0ABS1SRP1_9MICO</name>
<dbReference type="RefSeq" id="WP_202383007.1">
    <property type="nucleotide sequence ID" value="NZ_BAAAMA010000009.1"/>
</dbReference>
<protein>
    <submittedName>
        <fullName evidence="1">Uncharacterized protein</fullName>
    </submittedName>
</protein>
<evidence type="ECO:0000313" key="2">
    <source>
        <dbReference type="Proteomes" id="UP001646141"/>
    </source>
</evidence>
<dbReference type="Proteomes" id="UP001646141">
    <property type="component" value="Unassembled WGS sequence"/>
</dbReference>
<comment type="caution">
    <text evidence="1">The sequence shown here is derived from an EMBL/GenBank/DDBJ whole genome shotgun (WGS) entry which is preliminary data.</text>
</comment>
<gene>
    <name evidence="1" type="ORF">D3226_12805</name>
</gene>